<keyword evidence="2" id="KW-1185">Reference proteome</keyword>
<comment type="caution">
    <text evidence="1">The sequence shown here is derived from an EMBL/GenBank/DDBJ whole genome shotgun (WGS) entry which is preliminary data.</text>
</comment>
<sequence length="33" mass="3793">MLGIKEIVIRKGLLSKEPAYNLLNRINVINIKK</sequence>
<evidence type="ECO:0000313" key="2">
    <source>
        <dbReference type="Proteomes" id="UP001549363"/>
    </source>
</evidence>
<proteinExistence type="predicted"/>
<reference evidence="1 2" key="1">
    <citation type="submission" date="2024-06" db="EMBL/GenBank/DDBJ databases">
        <title>Sorghum-associated microbial communities from plants grown in Nebraska, USA.</title>
        <authorList>
            <person name="Schachtman D."/>
        </authorList>
    </citation>
    <scope>NUCLEOTIDE SEQUENCE [LARGE SCALE GENOMIC DNA]</scope>
    <source>
        <strain evidence="1 2">736</strain>
    </source>
</reference>
<evidence type="ECO:0000313" key="1">
    <source>
        <dbReference type="EMBL" id="MET4561118.1"/>
    </source>
</evidence>
<gene>
    <name evidence="1" type="ORF">ABIA69_002263</name>
</gene>
<name>A0ABV2PJJ6_9BACI</name>
<dbReference type="EMBL" id="JBEPSB010000009">
    <property type="protein sequence ID" value="MET4561118.1"/>
    <property type="molecule type" value="Genomic_DNA"/>
</dbReference>
<protein>
    <submittedName>
        <fullName evidence="1">Uncharacterized protein</fullName>
    </submittedName>
</protein>
<accession>A0ABV2PJJ6</accession>
<dbReference type="Proteomes" id="UP001549363">
    <property type="component" value="Unassembled WGS sequence"/>
</dbReference>
<organism evidence="1 2">
    <name type="scientific">Lysinibacillus parviboronicapiens</name>
    <dbReference type="NCBI Taxonomy" id="436516"/>
    <lineage>
        <taxon>Bacteria</taxon>
        <taxon>Bacillati</taxon>
        <taxon>Bacillota</taxon>
        <taxon>Bacilli</taxon>
        <taxon>Bacillales</taxon>
        <taxon>Bacillaceae</taxon>
        <taxon>Lysinibacillus</taxon>
    </lineage>
</organism>